<name>A0A9W6C543_9FIRM</name>
<dbReference type="SMART" id="SM00388">
    <property type="entry name" value="HisKA"/>
    <property type="match status" value="1"/>
</dbReference>
<evidence type="ECO:0000259" key="12">
    <source>
        <dbReference type="PROSITE" id="PS50885"/>
    </source>
</evidence>
<dbReference type="PANTHER" id="PTHR45453">
    <property type="entry name" value="PHOSPHATE REGULON SENSOR PROTEIN PHOR"/>
    <property type="match status" value="1"/>
</dbReference>
<dbReference type="PRINTS" id="PR00344">
    <property type="entry name" value="BCTRLSENSOR"/>
</dbReference>
<dbReference type="InterPro" id="IPR036097">
    <property type="entry name" value="HisK_dim/P_sf"/>
</dbReference>
<dbReference type="PANTHER" id="PTHR45453:SF3">
    <property type="entry name" value="HISTIDINE KINASE"/>
    <property type="match status" value="1"/>
</dbReference>
<gene>
    <name evidence="13" type="ORF">Selli1_23850</name>
</gene>
<keyword evidence="6 13" id="KW-0418">Kinase</keyword>
<evidence type="ECO:0000259" key="11">
    <source>
        <dbReference type="PROSITE" id="PS50109"/>
    </source>
</evidence>
<dbReference type="InterPro" id="IPR003661">
    <property type="entry name" value="HisK_dim/P_dom"/>
</dbReference>
<evidence type="ECO:0000313" key="14">
    <source>
        <dbReference type="Proteomes" id="UP001145145"/>
    </source>
</evidence>
<dbReference type="Gene3D" id="3.30.565.10">
    <property type="entry name" value="Histidine kinase-like ATPase, C-terminal domain"/>
    <property type="match status" value="1"/>
</dbReference>
<keyword evidence="14" id="KW-1185">Reference proteome</keyword>
<evidence type="ECO:0000256" key="5">
    <source>
        <dbReference type="ARBA" id="ARBA00022679"/>
    </source>
</evidence>
<evidence type="ECO:0000313" key="13">
    <source>
        <dbReference type="EMBL" id="GLG05211.1"/>
    </source>
</evidence>
<dbReference type="PROSITE" id="PS50109">
    <property type="entry name" value="HIS_KIN"/>
    <property type="match status" value="1"/>
</dbReference>
<evidence type="ECO:0000256" key="2">
    <source>
        <dbReference type="ARBA" id="ARBA00004370"/>
    </source>
</evidence>
<keyword evidence="8 10" id="KW-0472">Membrane</keyword>
<evidence type="ECO:0000256" key="8">
    <source>
        <dbReference type="ARBA" id="ARBA00023136"/>
    </source>
</evidence>
<keyword evidence="5" id="KW-0808">Transferase</keyword>
<evidence type="ECO:0000256" key="10">
    <source>
        <dbReference type="SAM" id="Phobius"/>
    </source>
</evidence>
<dbReference type="InterPro" id="IPR003594">
    <property type="entry name" value="HATPase_dom"/>
</dbReference>
<dbReference type="SMART" id="SM00304">
    <property type="entry name" value="HAMP"/>
    <property type="match status" value="1"/>
</dbReference>
<dbReference type="SMART" id="SM00387">
    <property type="entry name" value="HATPase_c"/>
    <property type="match status" value="1"/>
</dbReference>
<evidence type="ECO:0000256" key="1">
    <source>
        <dbReference type="ARBA" id="ARBA00000085"/>
    </source>
</evidence>
<evidence type="ECO:0000256" key="3">
    <source>
        <dbReference type="ARBA" id="ARBA00012438"/>
    </source>
</evidence>
<dbReference type="PROSITE" id="PS50885">
    <property type="entry name" value="HAMP"/>
    <property type="match status" value="1"/>
</dbReference>
<dbReference type="Pfam" id="PF00672">
    <property type="entry name" value="HAMP"/>
    <property type="match status" value="1"/>
</dbReference>
<dbReference type="GO" id="GO:0004721">
    <property type="term" value="F:phosphoprotein phosphatase activity"/>
    <property type="evidence" value="ECO:0007669"/>
    <property type="project" value="TreeGrafter"/>
</dbReference>
<dbReference type="AlphaFoldDB" id="A0A9W6C543"/>
<evidence type="ECO:0000256" key="4">
    <source>
        <dbReference type="ARBA" id="ARBA00022553"/>
    </source>
</evidence>
<evidence type="ECO:0000256" key="9">
    <source>
        <dbReference type="SAM" id="Coils"/>
    </source>
</evidence>
<keyword evidence="4" id="KW-0597">Phosphoprotein</keyword>
<keyword evidence="10" id="KW-0812">Transmembrane</keyword>
<dbReference type="SUPFAM" id="SSF158472">
    <property type="entry name" value="HAMP domain-like"/>
    <property type="match status" value="1"/>
</dbReference>
<dbReference type="GO" id="GO:0000155">
    <property type="term" value="F:phosphorelay sensor kinase activity"/>
    <property type="evidence" value="ECO:0007669"/>
    <property type="project" value="InterPro"/>
</dbReference>
<dbReference type="CDD" id="cd06225">
    <property type="entry name" value="HAMP"/>
    <property type="match status" value="1"/>
</dbReference>
<dbReference type="SUPFAM" id="SSF47384">
    <property type="entry name" value="Homodimeric domain of signal transducing histidine kinase"/>
    <property type="match status" value="1"/>
</dbReference>
<comment type="caution">
    <text evidence="13">The sequence shown here is derived from an EMBL/GenBank/DDBJ whole genome shotgun (WGS) entry which is preliminary data.</text>
</comment>
<dbReference type="Gene3D" id="6.10.340.10">
    <property type="match status" value="1"/>
</dbReference>
<dbReference type="Proteomes" id="UP001145145">
    <property type="component" value="Unassembled WGS sequence"/>
</dbReference>
<feature type="transmembrane region" description="Helical" evidence="10">
    <location>
        <begin position="172"/>
        <end position="191"/>
    </location>
</feature>
<evidence type="ECO:0000256" key="6">
    <source>
        <dbReference type="ARBA" id="ARBA00022777"/>
    </source>
</evidence>
<dbReference type="Pfam" id="PF00512">
    <property type="entry name" value="HisKA"/>
    <property type="match status" value="1"/>
</dbReference>
<feature type="domain" description="Histidine kinase" evidence="11">
    <location>
        <begin position="274"/>
        <end position="489"/>
    </location>
</feature>
<dbReference type="FunFam" id="3.30.565.10:FF:000006">
    <property type="entry name" value="Sensor histidine kinase WalK"/>
    <property type="match status" value="1"/>
</dbReference>
<dbReference type="InterPro" id="IPR050351">
    <property type="entry name" value="BphY/WalK/GraS-like"/>
</dbReference>
<reference evidence="13 14" key="1">
    <citation type="journal article" date="2023" name="Int. J. Syst. Evol. Microbiol.">
        <title>Sellimonas catena sp. nov., isolated from human faeces.</title>
        <authorList>
            <person name="Hisatomi A."/>
            <person name="Ohkuma M."/>
            <person name="Sakamoto M."/>
        </authorList>
    </citation>
    <scope>NUCLEOTIDE SEQUENCE [LARGE SCALE GENOMIC DNA]</scope>
    <source>
        <strain evidence="13 14">12EGH17</strain>
    </source>
</reference>
<dbReference type="SUPFAM" id="SSF55874">
    <property type="entry name" value="ATPase domain of HSP90 chaperone/DNA topoisomerase II/histidine kinase"/>
    <property type="match status" value="1"/>
</dbReference>
<dbReference type="InterPro" id="IPR004358">
    <property type="entry name" value="Sig_transdc_His_kin-like_C"/>
</dbReference>
<dbReference type="CDD" id="cd00082">
    <property type="entry name" value="HisKA"/>
    <property type="match status" value="1"/>
</dbReference>
<dbReference type="GO" id="GO:0016036">
    <property type="term" value="P:cellular response to phosphate starvation"/>
    <property type="evidence" value="ECO:0007669"/>
    <property type="project" value="TreeGrafter"/>
</dbReference>
<dbReference type="EMBL" id="BSBO01000025">
    <property type="protein sequence ID" value="GLG05211.1"/>
    <property type="molecule type" value="Genomic_DNA"/>
</dbReference>
<keyword evidence="9" id="KW-0175">Coiled coil</keyword>
<organism evidence="13 14">
    <name type="scientific">Sellimonas catena</name>
    <dbReference type="NCBI Taxonomy" id="2994035"/>
    <lineage>
        <taxon>Bacteria</taxon>
        <taxon>Bacillati</taxon>
        <taxon>Bacillota</taxon>
        <taxon>Clostridia</taxon>
        <taxon>Lachnospirales</taxon>
        <taxon>Lachnospiraceae</taxon>
        <taxon>Sellimonas</taxon>
    </lineage>
</organism>
<dbReference type="InterPro" id="IPR036890">
    <property type="entry name" value="HATPase_C_sf"/>
</dbReference>
<dbReference type="GO" id="GO:0005886">
    <property type="term" value="C:plasma membrane"/>
    <property type="evidence" value="ECO:0007669"/>
    <property type="project" value="TreeGrafter"/>
</dbReference>
<feature type="domain" description="HAMP" evidence="12">
    <location>
        <begin position="193"/>
        <end position="245"/>
    </location>
</feature>
<dbReference type="Pfam" id="PF02518">
    <property type="entry name" value="HATPase_c"/>
    <property type="match status" value="1"/>
</dbReference>
<dbReference type="FunFam" id="1.10.287.130:FF:000001">
    <property type="entry name" value="Two-component sensor histidine kinase"/>
    <property type="match status" value="1"/>
</dbReference>
<dbReference type="RefSeq" id="WP_087252485.1">
    <property type="nucleotide sequence ID" value="NZ_BSBO01000025.1"/>
</dbReference>
<keyword evidence="10" id="KW-1133">Transmembrane helix</keyword>
<dbReference type="Gene3D" id="1.10.287.130">
    <property type="match status" value="1"/>
</dbReference>
<proteinExistence type="predicted"/>
<feature type="coiled-coil region" evidence="9">
    <location>
        <begin position="237"/>
        <end position="264"/>
    </location>
</feature>
<keyword evidence="7" id="KW-0902">Two-component regulatory system</keyword>
<dbReference type="InterPro" id="IPR003660">
    <property type="entry name" value="HAMP_dom"/>
</dbReference>
<protein>
    <recommendedName>
        <fullName evidence="3">histidine kinase</fullName>
        <ecNumber evidence="3">2.7.13.3</ecNumber>
    </recommendedName>
</protein>
<dbReference type="InterPro" id="IPR005467">
    <property type="entry name" value="His_kinase_dom"/>
</dbReference>
<comment type="catalytic activity">
    <reaction evidence="1">
        <text>ATP + protein L-histidine = ADP + protein N-phospho-L-histidine.</text>
        <dbReference type="EC" id="2.7.13.3"/>
    </reaction>
</comment>
<dbReference type="EC" id="2.7.13.3" evidence="3"/>
<sequence length="489" mass="56554">MKKFGAKLSIRKKMMFIFVGLILFLLILLVFVNGTFAEWYYMANKRSDLVSIYKEISKVQEKDLLGNDSEVLKLNRMTERNNVSVLLIDSSMRVQYANVYDVSILIDQVQDYVLGNKPPLLDSGDYLITRARDVMSGAEYLEMWAQFDNSNYLLMRCSLDSIRSNVSISNQFIFYIGILILAIGIILVWFFSRRISEPLLELAELSKKMAKLDFDAKYTRGGADEIGILGESFNTMSDELKDKISELKTANYELQRDIKKKEQVETMRTEFIGNVSHELKTPIALIQGYAEGLKDGITDDPESMEFYCDVIIDEANKMNRMVKNLLTLNQLEQGRDDTQFERIDITSLIRGVVQSLEIMAKQKEADIRMNTQEPVFVWADEFKVEQVVRNYVSNALNHVNENRIVDIRIEERDGKIRISVFNTGEPIPEEDIEHIWEKFYKVDKARTREYGGNGIGLSIVKAIMESFHQNYGVKNYENGVQFWFELDKK</sequence>
<accession>A0A9W6C543</accession>
<comment type="subcellular location">
    <subcellularLocation>
        <location evidence="2">Membrane</location>
    </subcellularLocation>
</comment>
<evidence type="ECO:0000256" key="7">
    <source>
        <dbReference type="ARBA" id="ARBA00023012"/>
    </source>
</evidence>